<dbReference type="Proteomes" id="UP000824109">
    <property type="component" value="Unassembled WGS sequence"/>
</dbReference>
<dbReference type="GO" id="GO:0006824">
    <property type="term" value="P:cobalt ion transport"/>
    <property type="evidence" value="ECO:0007669"/>
    <property type="project" value="InterPro"/>
</dbReference>
<sequence>MEKMKHHSIYSIDAIAHNSRLKALSPGFKIIFALLSLAACLLSGNIFTPLFVTLSAAAISIAIGGTRPGEYLRLMSIPAAFLLCGSAAVALGFSRERIGQYCLDLRFFYIYTTNSGLMTAFKTAIKALGAVSSLYIITFSTPPGDIAEAMRRLHVPKLITELMVMIYRFIFILAQVHHELYTSAGSRLGYSDFWTSLRTFAATASSLFVISLKRAGTYYDALESRCYTGELLFLEDERRLEAKHIVFAAAYFVLVGTVMYIERRYL</sequence>
<proteinExistence type="predicted"/>
<reference evidence="7" key="1">
    <citation type="submission" date="2020-10" db="EMBL/GenBank/DDBJ databases">
        <authorList>
            <person name="Gilroy R."/>
        </authorList>
    </citation>
    <scope>NUCLEOTIDE SEQUENCE</scope>
    <source>
        <strain evidence="7">USAMLcec3-3695</strain>
    </source>
</reference>
<feature type="transmembrane region" description="Helical" evidence="6">
    <location>
        <begin position="242"/>
        <end position="261"/>
    </location>
</feature>
<reference evidence="7" key="2">
    <citation type="journal article" date="2021" name="PeerJ">
        <title>Extensive microbial diversity within the chicken gut microbiome revealed by metagenomics and culture.</title>
        <authorList>
            <person name="Gilroy R."/>
            <person name="Ravi A."/>
            <person name="Getino M."/>
            <person name="Pursley I."/>
            <person name="Horton D.L."/>
            <person name="Alikhan N.F."/>
            <person name="Baker D."/>
            <person name="Gharbi K."/>
            <person name="Hall N."/>
            <person name="Watson M."/>
            <person name="Adriaenssens E.M."/>
            <person name="Foster-Nyarko E."/>
            <person name="Jarju S."/>
            <person name="Secka A."/>
            <person name="Antonio M."/>
            <person name="Oren A."/>
            <person name="Chaudhuri R.R."/>
            <person name="La Ragione R."/>
            <person name="Hildebrand F."/>
            <person name="Pallen M.J."/>
        </authorList>
    </citation>
    <scope>NUCLEOTIDE SEQUENCE</scope>
    <source>
        <strain evidence="7">USAMLcec3-3695</strain>
    </source>
</reference>
<comment type="subcellular location">
    <subcellularLocation>
        <location evidence="1">Cell membrane</location>
        <topology evidence="1">Multi-pass membrane protein</topology>
    </subcellularLocation>
</comment>
<name>A0A9D1SFQ9_9FIRM</name>
<dbReference type="NCBIfam" id="TIGR02454">
    <property type="entry name" value="ECF_T_CbiQ"/>
    <property type="match status" value="1"/>
</dbReference>
<comment type="caution">
    <text evidence="7">The sequence shown here is derived from an EMBL/GenBank/DDBJ whole genome shotgun (WGS) entry which is preliminary data.</text>
</comment>
<evidence type="ECO:0000256" key="4">
    <source>
        <dbReference type="ARBA" id="ARBA00022989"/>
    </source>
</evidence>
<evidence type="ECO:0000256" key="2">
    <source>
        <dbReference type="ARBA" id="ARBA00022475"/>
    </source>
</evidence>
<dbReference type="AlphaFoldDB" id="A0A9D1SFQ9"/>
<dbReference type="InterPro" id="IPR012809">
    <property type="entry name" value="ECF_CbiQ"/>
</dbReference>
<dbReference type="PANTHER" id="PTHR43723">
    <property type="entry name" value="COBALT TRANSPORT PROTEIN CBIQ"/>
    <property type="match status" value="1"/>
</dbReference>
<keyword evidence="2" id="KW-1003">Cell membrane</keyword>
<evidence type="ECO:0000256" key="3">
    <source>
        <dbReference type="ARBA" id="ARBA00022692"/>
    </source>
</evidence>
<keyword evidence="3 6" id="KW-0812">Transmembrane</keyword>
<gene>
    <name evidence="7" type="primary">cbiQ</name>
    <name evidence="7" type="ORF">IAA61_09430</name>
</gene>
<feature type="transmembrane region" description="Helical" evidence="6">
    <location>
        <begin position="30"/>
        <end position="63"/>
    </location>
</feature>
<dbReference type="InterPro" id="IPR003339">
    <property type="entry name" value="ABC/ECF_trnsptr_transmembrane"/>
</dbReference>
<evidence type="ECO:0000256" key="5">
    <source>
        <dbReference type="ARBA" id="ARBA00023136"/>
    </source>
</evidence>
<evidence type="ECO:0000313" key="8">
    <source>
        <dbReference type="Proteomes" id="UP000824109"/>
    </source>
</evidence>
<evidence type="ECO:0000256" key="6">
    <source>
        <dbReference type="SAM" id="Phobius"/>
    </source>
</evidence>
<keyword evidence="4 6" id="KW-1133">Transmembrane helix</keyword>
<accession>A0A9D1SFQ9</accession>
<dbReference type="Pfam" id="PF02361">
    <property type="entry name" value="CbiQ"/>
    <property type="match status" value="1"/>
</dbReference>
<keyword evidence="5 6" id="KW-0472">Membrane</keyword>
<dbReference type="InterPro" id="IPR052770">
    <property type="entry name" value="Cobalt_transport_CbiQ"/>
</dbReference>
<dbReference type="GO" id="GO:0043190">
    <property type="term" value="C:ATP-binding cassette (ABC) transporter complex"/>
    <property type="evidence" value="ECO:0007669"/>
    <property type="project" value="InterPro"/>
</dbReference>
<evidence type="ECO:0000256" key="1">
    <source>
        <dbReference type="ARBA" id="ARBA00004651"/>
    </source>
</evidence>
<feature type="transmembrane region" description="Helical" evidence="6">
    <location>
        <begin position="75"/>
        <end position="93"/>
    </location>
</feature>
<dbReference type="EMBL" id="DVNB01000096">
    <property type="protein sequence ID" value="HIU58012.1"/>
    <property type="molecule type" value="Genomic_DNA"/>
</dbReference>
<dbReference type="PANTHER" id="PTHR43723:SF1">
    <property type="entry name" value="COBALT TRANSPORT PROTEIN CBIQ"/>
    <property type="match status" value="1"/>
</dbReference>
<evidence type="ECO:0000313" key="7">
    <source>
        <dbReference type="EMBL" id="HIU58012.1"/>
    </source>
</evidence>
<organism evidence="7 8">
    <name type="scientific">Candidatus Ornithomonoglobus merdipullorum</name>
    <dbReference type="NCBI Taxonomy" id="2840895"/>
    <lineage>
        <taxon>Bacteria</taxon>
        <taxon>Bacillati</taxon>
        <taxon>Bacillota</taxon>
        <taxon>Clostridia</taxon>
        <taxon>Candidatus Ornithomonoglobus</taxon>
    </lineage>
</organism>
<dbReference type="CDD" id="cd16914">
    <property type="entry name" value="EcfT"/>
    <property type="match status" value="1"/>
</dbReference>
<protein>
    <submittedName>
        <fullName evidence="7">Cobalt ECF transporter T component CbiQ</fullName>
    </submittedName>
</protein>